<proteinExistence type="predicted"/>
<protein>
    <recommendedName>
        <fullName evidence="3">DUF559 domain-containing protein</fullName>
    </recommendedName>
</protein>
<keyword evidence="2" id="KW-1185">Reference proteome</keyword>
<gene>
    <name evidence="1" type="ORF">GCM10025881_31130</name>
</gene>
<dbReference type="InterPro" id="IPR011335">
    <property type="entry name" value="Restrct_endonuc-II-like"/>
</dbReference>
<sequence length="280" mass="31540">MLEVDGVRRRGGLAATWELLRAGSTSHRLTAAVRSGMIVRIRQGWYGLPDTDGGLESAVRVGGRATSITAARSLGVAAMPDGRLHVRVKAHAARLRDPSDRTRRLHSDPDVCVHWRPGGSGTRHAMSAIDALDDMTMCQPVERVVAAADSAIRLGLVSEASWLRRIARQPPRLRELLADVDRRSESYLESIMRFRLRRLGFFPALQVTIPAVGRIDLRLGRLVIELDGWEHHRDRDAFERDRRRDAECLRQGLIPLRFTSRQLLRDWAWVRGVVESCARL</sequence>
<accession>A0ABQ6KBL6</accession>
<organism evidence="1 2">
    <name type="scientific">Pseudolysinimonas kribbensis</name>
    <dbReference type="NCBI Taxonomy" id="433641"/>
    <lineage>
        <taxon>Bacteria</taxon>
        <taxon>Bacillati</taxon>
        <taxon>Actinomycetota</taxon>
        <taxon>Actinomycetes</taxon>
        <taxon>Micrococcales</taxon>
        <taxon>Microbacteriaceae</taxon>
        <taxon>Pseudolysinimonas</taxon>
    </lineage>
</organism>
<reference evidence="2" key="1">
    <citation type="journal article" date="2019" name="Int. J. Syst. Evol. Microbiol.">
        <title>The Global Catalogue of Microorganisms (GCM) 10K type strain sequencing project: providing services to taxonomists for standard genome sequencing and annotation.</title>
        <authorList>
            <consortium name="The Broad Institute Genomics Platform"/>
            <consortium name="The Broad Institute Genome Sequencing Center for Infectious Disease"/>
            <person name="Wu L."/>
            <person name="Ma J."/>
        </authorList>
    </citation>
    <scope>NUCLEOTIDE SEQUENCE [LARGE SCALE GENOMIC DNA]</scope>
    <source>
        <strain evidence="2">NBRC 108894</strain>
    </source>
</reference>
<evidence type="ECO:0000313" key="1">
    <source>
        <dbReference type="EMBL" id="GMA96289.1"/>
    </source>
</evidence>
<dbReference type="SUPFAM" id="SSF52980">
    <property type="entry name" value="Restriction endonuclease-like"/>
    <property type="match status" value="1"/>
</dbReference>
<dbReference type="EMBL" id="BSVB01000001">
    <property type="protein sequence ID" value="GMA96289.1"/>
    <property type="molecule type" value="Genomic_DNA"/>
</dbReference>
<evidence type="ECO:0000313" key="2">
    <source>
        <dbReference type="Proteomes" id="UP001157034"/>
    </source>
</evidence>
<dbReference type="Proteomes" id="UP001157034">
    <property type="component" value="Unassembled WGS sequence"/>
</dbReference>
<dbReference type="RefSeq" id="WP_284254899.1">
    <property type="nucleotide sequence ID" value="NZ_BAAAQO010000004.1"/>
</dbReference>
<evidence type="ECO:0008006" key="3">
    <source>
        <dbReference type="Google" id="ProtNLM"/>
    </source>
</evidence>
<name>A0ABQ6KBL6_9MICO</name>
<dbReference type="Gene3D" id="3.40.960.10">
    <property type="entry name" value="VSR Endonuclease"/>
    <property type="match status" value="1"/>
</dbReference>
<comment type="caution">
    <text evidence="1">The sequence shown here is derived from an EMBL/GenBank/DDBJ whole genome shotgun (WGS) entry which is preliminary data.</text>
</comment>